<dbReference type="EMBL" id="BGPR01001231">
    <property type="protein sequence ID" value="GBM48850.1"/>
    <property type="molecule type" value="Genomic_DNA"/>
</dbReference>
<keyword evidence="2" id="KW-1185">Reference proteome</keyword>
<sequence>MTSLHSTPFSPAYSLRGTSALGVTGFTTPRPCKIVASKDAVREYASDYKKEKVKANPPDYNRFLIVRKITYILNLPTHFLNRVLNSSIHSQVVEECLIPTKSDASTHRFDRFYKASQKRKQDIKRTIRDSFINDRNNFHQKASKFGHDLASN</sequence>
<accession>A0A4Y2G556</accession>
<proteinExistence type="predicted"/>
<organism evidence="1 2">
    <name type="scientific">Araneus ventricosus</name>
    <name type="common">Orbweaver spider</name>
    <name type="synonym">Epeira ventricosa</name>
    <dbReference type="NCBI Taxonomy" id="182803"/>
    <lineage>
        <taxon>Eukaryota</taxon>
        <taxon>Metazoa</taxon>
        <taxon>Ecdysozoa</taxon>
        <taxon>Arthropoda</taxon>
        <taxon>Chelicerata</taxon>
        <taxon>Arachnida</taxon>
        <taxon>Araneae</taxon>
        <taxon>Araneomorphae</taxon>
        <taxon>Entelegynae</taxon>
        <taxon>Araneoidea</taxon>
        <taxon>Araneidae</taxon>
        <taxon>Araneus</taxon>
    </lineage>
</organism>
<reference evidence="1 2" key="1">
    <citation type="journal article" date="2019" name="Sci. Rep.">
        <title>Orb-weaving spider Araneus ventricosus genome elucidates the spidroin gene catalogue.</title>
        <authorList>
            <person name="Kono N."/>
            <person name="Nakamura H."/>
            <person name="Ohtoshi R."/>
            <person name="Moran D.A.P."/>
            <person name="Shinohara A."/>
            <person name="Yoshida Y."/>
            <person name="Fujiwara M."/>
            <person name="Mori M."/>
            <person name="Tomita M."/>
            <person name="Arakawa K."/>
        </authorList>
    </citation>
    <scope>NUCLEOTIDE SEQUENCE [LARGE SCALE GENOMIC DNA]</scope>
</reference>
<dbReference type="Proteomes" id="UP000499080">
    <property type="component" value="Unassembled WGS sequence"/>
</dbReference>
<name>A0A4Y2G556_ARAVE</name>
<evidence type="ECO:0000313" key="2">
    <source>
        <dbReference type="Proteomes" id="UP000499080"/>
    </source>
</evidence>
<gene>
    <name evidence="1" type="ORF">AVEN_36911_1</name>
</gene>
<protein>
    <submittedName>
        <fullName evidence="1">Uncharacterized protein</fullName>
    </submittedName>
</protein>
<comment type="caution">
    <text evidence="1">The sequence shown here is derived from an EMBL/GenBank/DDBJ whole genome shotgun (WGS) entry which is preliminary data.</text>
</comment>
<evidence type="ECO:0000313" key="1">
    <source>
        <dbReference type="EMBL" id="GBM48850.1"/>
    </source>
</evidence>
<dbReference type="AlphaFoldDB" id="A0A4Y2G556"/>